<evidence type="ECO:0000256" key="2">
    <source>
        <dbReference type="PROSITE-ProRule" id="PRU00047"/>
    </source>
</evidence>
<feature type="compositionally biased region" description="Polar residues" evidence="3">
    <location>
        <begin position="190"/>
        <end position="205"/>
    </location>
</feature>
<reference evidence="5 6" key="1">
    <citation type="submission" date="2014-02" db="EMBL/GenBank/DDBJ databases">
        <title>Transposable element dynamics among asymbiotic and ectomycorrhizal Amanita fungi.</title>
        <authorList>
            <consortium name="DOE Joint Genome Institute"/>
            <person name="Hess J."/>
            <person name="Skrede I."/>
            <person name="Wolfe B."/>
            <person name="LaButti K."/>
            <person name="Ohm R.A."/>
            <person name="Grigoriev I.V."/>
            <person name="Pringle A."/>
        </authorList>
    </citation>
    <scope>NUCLEOTIDE SEQUENCE [LARGE SCALE GENOMIC DNA]</scope>
    <source>
        <strain evidence="5 6">SKay4041</strain>
    </source>
</reference>
<evidence type="ECO:0000313" key="6">
    <source>
        <dbReference type="Proteomes" id="UP000242287"/>
    </source>
</evidence>
<dbReference type="Pfam" id="PF00098">
    <property type="entry name" value="zf-CCHC"/>
    <property type="match status" value="1"/>
</dbReference>
<dbReference type="InterPro" id="IPR036875">
    <property type="entry name" value="Znf_CCHC_sf"/>
</dbReference>
<organism evidence="5 6">
    <name type="scientific">Amanita thiersii Skay4041</name>
    <dbReference type="NCBI Taxonomy" id="703135"/>
    <lineage>
        <taxon>Eukaryota</taxon>
        <taxon>Fungi</taxon>
        <taxon>Dikarya</taxon>
        <taxon>Basidiomycota</taxon>
        <taxon>Agaricomycotina</taxon>
        <taxon>Agaricomycetes</taxon>
        <taxon>Agaricomycetidae</taxon>
        <taxon>Agaricales</taxon>
        <taxon>Pluteineae</taxon>
        <taxon>Amanitaceae</taxon>
        <taxon>Amanita</taxon>
    </lineage>
</organism>
<dbReference type="GO" id="GO:0008270">
    <property type="term" value="F:zinc ion binding"/>
    <property type="evidence" value="ECO:0007669"/>
    <property type="project" value="UniProtKB-KW"/>
</dbReference>
<dbReference type="InterPro" id="IPR001878">
    <property type="entry name" value="Znf_CCHC"/>
</dbReference>
<proteinExistence type="predicted"/>
<feature type="region of interest" description="Disordered" evidence="3">
    <location>
        <begin position="189"/>
        <end position="219"/>
    </location>
</feature>
<dbReference type="Gene3D" id="4.10.60.10">
    <property type="entry name" value="Zinc finger, CCHC-type"/>
    <property type="match status" value="1"/>
</dbReference>
<evidence type="ECO:0000256" key="3">
    <source>
        <dbReference type="SAM" id="MobiDB-lite"/>
    </source>
</evidence>
<keyword evidence="2" id="KW-0862">Zinc</keyword>
<dbReference type="GO" id="GO:0003676">
    <property type="term" value="F:nucleic acid binding"/>
    <property type="evidence" value="ECO:0007669"/>
    <property type="project" value="InterPro"/>
</dbReference>
<protein>
    <recommendedName>
        <fullName evidence="4">CCHC-type domain-containing protein</fullName>
    </recommendedName>
</protein>
<keyword evidence="2" id="KW-0479">Metal-binding</keyword>
<dbReference type="AlphaFoldDB" id="A0A2A9NHT9"/>
<dbReference type="Proteomes" id="UP000242287">
    <property type="component" value="Unassembled WGS sequence"/>
</dbReference>
<dbReference type="EMBL" id="KZ302090">
    <property type="protein sequence ID" value="PFH47817.1"/>
    <property type="molecule type" value="Genomic_DNA"/>
</dbReference>
<feature type="domain" description="CCHC-type" evidence="4">
    <location>
        <begin position="230"/>
        <end position="244"/>
    </location>
</feature>
<keyword evidence="6" id="KW-1185">Reference proteome</keyword>
<sequence length="318" mass="35776">MATPPIYDGSMATCEGFINSCRLYMSTKPQEFPTLRIKVTWVLGFMQIGMAQMFRDHFLVYMATPEFQTQYEQSSEPDQIELLYQDIYKAFGDPNKQATAIQEITTIKQGSKSAEEHIQLFKQSYMRSGYGETAGIHEFKRSLNSPLLDKCMAVPELLITLEKWYKLVIWLDHQWRQAVAERKVFAMPRGSSTSGQSINRPQQVQWRPPAQPTQHDPNAMQVDQNRGPIRCYNCGQTGHMAQVCLNPRQQQMCLVSAWNSGTDADRDELWQMVTGGGSQAGVGVARAEEVPVATPATIVAVAQPSVIPYNPPGFQFGQ</sequence>
<keyword evidence="1" id="KW-0507">mRNA processing</keyword>
<dbReference type="SMART" id="SM00343">
    <property type="entry name" value="ZnF_C2HC"/>
    <property type="match status" value="1"/>
</dbReference>
<evidence type="ECO:0000256" key="1">
    <source>
        <dbReference type="ARBA" id="ARBA00022664"/>
    </source>
</evidence>
<gene>
    <name evidence="5" type="ORF">AMATHDRAFT_151209</name>
</gene>
<evidence type="ECO:0000313" key="5">
    <source>
        <dbReference type="EMBL" id="PFH47817.1"/>
    </source>
</evidence>
<name>A0A2A9NHT9_9AGAR</name>
<dbReference type="GO" id="GO:0006397">
    <property type="term" value="P:mRNA processing"/>
    <property type="evidence" value="ECO:0007669"/>
    <property type="project" value="UniProtKB-KW"/>
</dbReference>
<dbReference type="OrthoDB" id="8026949at2759"/>
<accession>A0A2A9NHT9</accession>
<evidence type="ECO:0000259" key="4">
    <source>
        <dbReference type="PROSITE" id="PS50158"/>
    </source>
</evidence>
<keyword evidence="2" id="KW-0863">Zinc-finger</keyword>
<dbReference type="STRING" id="703135.A0A2A9NHT9"/>
<dbReference type="PROSITE" id="PS50158">
    <property type="entry name" value="ZF_CCHC"/>
    <property type="match status" value="1"/>
</dbReference>
<dbReference type="SUPFAM" id="SSF57756">
    <property type="entry name" value="Retrovirus zinc finger-like domains"/>
    <property type="match status" value="1"/>
</dbReference>